<dbReference type="NCBIfam" id="TIGR00001">
    <property type="entry name" value="rpmI_bact"/>
    <property type="match status" value="1"/>
</dbReference>
<dbReference type="HAMAP" id="MF_00514">
    <property type="entry name" value="Ribosomal_bL35"/>
    <property type="match status" value="1"/>
</dbReference>
<dbReference type="InterPro" id="IPR001706">
    <property type="entry name" value="Ribosomal_bL35"/>
</dbReference>
<accession>A0A5A5TDL3</accession>
<comment type="caution">
    <text evidence="6">The sequence shown here is derived from an EMBL/GenBank/DDBJ whole genome shotgun (WGS) entry which is preliminary data.</text>
</comment>
<dbReference type="AlphaFoldDB" id="A0A5A5TDL3"/>
<dbReference type="SUPFAM" id="SSF143034">
    <property type="entry name" value="L35p-like"/>
    <property type="match status" value="1"/>
</dbReference>
<dbReference type="GO" id="GO:0003735">
    <property type="term" value="F:structural constituent of ribosome"/>
    <property type="evidence" value="ECO:0007669"/>
    <property type="project" value="InterPro"/>
</dbReference>
<dbReference type="PANTHER" id="PTHR33343">
    <property type="entry name" value="54S RIBOSOMAL PROTEIN BL35M"/>
    <property type="match status" value="1"/>
</dbReference>
<evidence type="ECO:0000256" key="4">
    <source>
        <dbReference type="HAMAP-Rule" id="MF_00514"/>
    </source>
</evidence>
<sequence length="94" mass="10714">MVLVTEGETLEVAQINVALPIRKERAMPKQKLKTHKAMAKRVKVTAGGKVLRRKIAINHLRRNKSPQAVRSMDKLFPLATADTRRLKRLLPYAF</sequence>
<evidence type="ECO:0000256" key="5">
    <source>
        <dbReference type="RuleBase" id="RU000568"/>
    </source>
</evidence>
<organism evidence="6 7">
    <name type="scientific">Dictyobacter arantiisoli</name>
    <dbReference type="NCBI Taxonomy" id="2014874"/>
    <lineage>
        <taxon>Bacteria</taxon>
        <taxon>Bacillati</taxon>
        <taxon>Chloroflexota</taxon>
        <taxon>Ktedonobacteria</taxon>
        <taxon>Ktedonobacterales</taxon>
        <taxon>Dictyobacteraceae</taxon>
        <taxon>Dictyobacter</taxon>
    </lineage>
</organism>
<keyword evidence="3 4" id="KW-0687">Ribonucleoprotein</keyword>
<dbReference type="InterPro" id="IPR037229">
    <property type="entry name" value="Ribosomal_bL35_sf"/>
</dbReference>
<evidence type="ECO:0000256" key="3">
    <source>
        <dbReference type="ARBA" id="ARBA00023274"/>
    </source>
</evidence>
<dbReference type="Pfam" id="PF01632">
    <property type="entry name" value="Ribosomal_L35p"/>
    <property type="match status" value="1"/>
</dbReference>
<proteinExistence type="inferred from homology"/>
<name>A0A5A5TDL3_9CHLR</name>
<dbReference type="PRINTS" id="PR00064">
    <property type="entry name" value="RIBOSOMALL35"/>
</dbReference>
<evidence type="ECO:0000256" key="2">
    <source>
        <dbReference type="ARBA" id="ARBA00022980"/>
    </source>
</evidence>
<reference evidence="6 7" key="1">
    <citation type="submission" date="2019-01" db="EMBL/GenBank/DDBJ databases">
        <title>Draft genome sequence of Dictyobacter sp. Uno17.</title>
        <authorList>
            <person name="Wang C.M."/>
            <person name="Zheng Y."/>
            <person name="Sakai Y."/>
            <person name="Abe K."/>
            <person name="Yokota A."/>
            <person name="Yabe S."/>
        </authorList>
    </citation>
    <scope>NUCLEOTIDE SEQUENCE [LARGE SCALE GENOMIC DNA]</scope>
    <source>
        <strain evidence="6 7">Uno17</strain>
    </source>
</reference>
<dbReference type="EMBL" id="BIXY01000040">
    <property type="protein sequence ID" value="GCF09305.1"/>
    <property type="molecule type" value="Genomic_DNA"/>
</dbReference>
<comment type="similarity">
    <text evidence="1 4 5">Belongs to the bacterial ribosomal protein bL35 family.</text>
</comment>
<dbReference type="GO" id="GO:0015934">
    <property type="term" value="C:large ribosomal subunit"/>
    <property type="evidence" value="ECO:0007669"/>
    <property type="project" value="TreeGrafter"/>
</dbReference>
<keyword evidence="2 4" id="KW-0689">Ribosomal protein</keyword>
<gene>
    <name evidence="4" type="primary">rpmI</name>
    <name evidence="6" type="ORF">KDI_28690</name>
</gene>
<dbReference type="Proteomes" id="UP000322530">
    <property type="component" value="Unassembled WGS sequence"/>
</dbReference>
<evidence type="ECO:0000313" key="7">
    <source>
        <dbReference type="Proteomes" id="UP000322530"/>
    </source>
</evidence>
<dbReference type="InterPro" id="IPR021137">
    <property type="entry name" value="Ribosomal_bL35-like"/>
</dbReference>
<dbReference type="Gene3D" id="4.10.410.60">
    <property type="match status" value="1"/>
</dbReference>
<dbReference type="GO" id="GO:0006412">
    <property type="term" value="P:translation"/>
    <property type="evidence" value="ECO:0007669"/>
    <property type="project" value="UniProtKB-UniRule"/>
</dbReference>
<keyword evidence="7" id="KW-1185">Reference proteome</keyword>
<evidence type="ECO:0000313" key="6">
    <source>
        <dbReference type="EMBL" id="GCF09305.1"/>
    </source>
</evidence>
<dbReference type="PANTHER" id="PTHR33343:SF1">
    <property type="entry name" value="LARGE RIBOSOMAL SUBUNIT PROTEIN BL35M"/>
    <property type="match status" value="1"/>
</dbReference>
<protein>
    <recommendedName>
        <fullName evidence="4">Large ribosomal subunit protein bL35</fullName>
    </recommendedName>
</protein>
<evidence type="ECO:0000256" key="1">
    <source>
        <dbReference type="ARBA" id="ARBA00006598"/>
    </source>
</evidence>